<dbReference type="AlphaFoldDB" id="A0A0F7S873"/>
<evidence type="ECO:0000256" key="2">
    <source>
        <dbReference type="SAM" id="Phobius"/>
    </source>
</evidence>
<gene>
    <name evidence="4" type="primary">SSCI23770.1</name>
    <name evidence="3" type="ORF">SPSC_06123</name>
</gene>
<feature type="transmembrane region" description="Helical" evidence="2">
    <location>
        <begin position="38"/>
        <end position="56"/>
    </location>
</feature>
<dbReference type="Proteomes" id="UP000242770">
    <property type="component" value="Unassembled WGS sequence"/>
</dbReference>
<evidence type="ECO:0000256" key="1">
    <source>
        <dbReference type="SAM" id="MobiDB-lite"/>
    </source>
</evidence>
<name>A0A0F7S873_9BASI</name>
<reference evidence="3" key="3">
    <citation type="submission" date="2014-06" db="EMBL/GenBank/DDBJ databases">
        <authorList>
            <person name="Ju J."/>
            <person name="Zhang J."/>
        </authorList>
    </citation>
    <scope>NUCLEOTIDE SEQUENCE</scope>
    <source>
        <strain evidence="3">SscI8</strain>
    </source>
</reference>
<dbReference type="EMBL" id="CCFA01001234">
    <property type="protein sequence ID" value="CDW97110.1"/>
    <property type="molecule type" value="Genomic_DNA"/>
</dbReference>
<protein>
    <submittedName>
        <fullName evidence="4">Uncharacterized protein</fullName>
    </submittedName>
</protein>
<feature type="region of interest" description="Disordered" evidence="1">
    <location>
        <begin position="95"/>
        <end position="117"/>
    </location>
</feature>
<dbReference type="EMBL" id="LK056692">
    <property type="protein sequence ID" value="CDU25952.1"/>
    <property type="molecule type" value="Genomic_DNA"/>
</dbReference>
<dbReference type="OrthoDB" id="2544183at2759"/>
<sequence length="314" mass="35282">MADTSTSSAIALASDASQALLVLAPALLLSSVLRTPRIALYIKSEALVILTLVYAFRYSHLSLSLDNIAQWTHLLMLGLAAFSLHWFQTKACIPKPSTDSDNSDEEEKPLDPLPATLEPKRTSEFNRLAKFDPRLFVRLLFWSCLPALYSGPHSLLARAMDTYYHKPTDPFWQHAYVQLCIVVTLLETNALVLLCGRVLFQRRAQINLPPPTEAQLKTAKIDEDEWKERLHTPKSIWVFMWFTVASAALTLPGLVKEVGKAKAADMDLLMWRTVGNAMLVIMFGMMLLFYKSMRSNGIQLPKEDEDQDKAGDNA</sequence>
<feature type="transmembrane region" description="Helical" evidence="2">
    <location>
        <begin position="135"/>
        <end position="155"/>
    </location>
</feature>
<feature type="transmembrane region" description="Helical" evidence="2">
    <location>
        <begin position="236"/>
        <end position="255"/>
    </location>
</feature>
<evidence type="ECO:0000313" key="5">
    <source>
        <dbReference type="Proteomes" id="UP000242770"/>
    </source>
</evidence>
<feature type="transmembrane region" description="Helical" evidence="2">
    <location>
        <begin position="68"/>
        <end position="87"/>
    </location>
</feature>
<evidence type="ECO:0000313" key="4">
    <source>
        <dbReference type="EMBL" id="CDW97110.1"/>
    </source>
</evidence>
<keyword evidence="2" id="KW-0472">Membrane</keyword>
<keyword evidence="2" id="KW-1133">Transmembrane helix</keyword>
<accession>A0A0F7S873</accession>
<feature type="transmembrane region" description="Helical" evidence="2">
    <location>
        <begin position="6"/>
        <end position="29"/>
    </location>
</feature>
<keyword evidence="5" id="KW-1185">Reference proteome</keyword>
<evidence type="ECO:0000313" key="3">
    <source>
        <dbReference type="EMBL" id="CDU25952.1"/>
    </source>
</evidence>
<reference evidence="4" key="1">
    <citation type="submission" date="2014-06" db="EMBL/GenBank/DDBJ databases">
        <authorList>
            <person name="Berkman J.Paul."/>
        </authorList>
    </citation>
    <scope>NUCLEOTIDE SEQUENCE [LARGE SCALE GENOMIC DNA]</scope>
</reference>
<proteinExistence type="predicted"/>
<reference evidence="5" key="2">
    <citation type="submission" date="2014-06" db="EMBL/GenBank/DDBJ databases">
        <authorList>
            <person name="Berkman P.J."/>
        </authorList>
    </citation>
    <scope>NUCLEOTIDE SEQUENCE [LARGE SCALE GENOMIC DNA]</scope>
</reference>
<keyword evidence="2" id="KW-0812">Transmembrane</keyword>
<organism evidence="4 5">
    <name type="scientific">Sporisorium scitamineum</name>
    <dbReference type="NCBI Taxonomy" id="49012"/>
    <lineage>
        <taxon>Eukaryota</taxon>
        <taxon>Fungi</taxon>
        <taxon>Dikarya</taxon>
        <taxon>Basidiomycota</taxon>
        <taxon>Ustilaginomycotina</taxon>
        <taxon>Ustilaginomycetes</taxon>
        <taxon>Ustilaginales</taxon>
        <taxon>Ustilaginaceae</taxon>
        <taxon>Sporisorium</taxon>
    </lineage>
</organism>
<feature type="transmembrane region" description="Helical" evidence="2">
    <location>
        <begin position="175"/>
        <end position="200"/>
    </location>
</feature>
<feature type="transmembrane region" description="Helical" evidence="2">
    <location>
        <begin position="270"/>
        <end position="290"/>
    </location>
</feature>